<dbReference type="InterPro" id="IPR003594">
    <property type="entry name" value="HATPase_dom"/>
</dbReference>
<evidence type="ECO:0000256" key="4">
    <source>
        <dbReference type="ARBA" id="ARBA00022553"/>
    </source>
</evidence>
<evidence type="ECO:0000256" key="11">
    <source>
        <dbReference type="SAM" id="Phobius"/>
    </source>
</evidence>
<dbReference type="SMART" id="SM00304">
    <property type="entry name" value="HAMP"/>
    <property type="match status" value="1"/>
</dbReference>
<dbReference type="Gene3D" id="1.10.287.130">
    <property type="match status" value="1"/>
</dbReference>
<keyword evidence="15" id="KW-1185">Reference proteome</keyword>
<evidence type="ECO:0000259" key="12">
    <source>
        <dbReference type="PROSITE" id="PS50109"/>
    </source>
</evidence>
<evidence type="ECO:0000256" key="9">
    <source>
        <dbReference type="ARBA" id="ARBA00023012"/>
    </source>
</evidence>
<comment type="caution">
    <text evidence="14">The sequence shown here is derived from an EMBL/GenBank/DDBJ whole genome shotgun (WGS) entry which is preliminary data.</text>
</comment>
<dbReference type="PRINTS" id="PR00344">
    <property type="entry name" value="BCTRLSENSOR"/>
</dbReference>
<reference evidence="14" key="2">
    <citation type="submission" date="2020-09" db="EMBL/GenBank/DDBJ databases">
        <authorList>
            <person name="Sun Q."/>
            <person name="Ohkuma M."/>
        </authorList>
    </citation>
    <scope>NUCLEOTIDE SEQUENCE</scope>
    <source>
        <strain evidence="14">JCM 14371</strain>
    </source>
</reference>
<dbReference type="CDD" id="cd06225">
    <property type="entry name" value="HAMP"/>
    <property type="match status" value="1"/>
</dbReference>
<dbReference type="SUPFAM" id="SSF55874">
    <property type="entry name" value="ATPase domain of HSP90 chaperone/DNA topoisomerase II/histidine kinase"/>
    <property type="match status" value="1"/>
</dbReference>
<dbReference type="GO" id="GO:0000155">
    <property type="term" value="F:phosphorelay sensor kinase activity"/>
    <property type="evidence" value="ECO:0007669"/>
    <property type="project" value="InterPro"/>
</dbReference>
<dbReference type="Pfam" id="PF02518">
    <property type="entry name" value="HATPase_c"/>
    <property type="match status" value="1"/>
</dbReference>
<dbReference type="SUPFAM" id="SSF47384">
    <property type="entry name" value="Homodimeric domain of signal transducing histidine kinase"/>
    <property type="match status" value="1"/>
</dbReference>
<dbReference type="InterPro" id="IPR005467">
    <property type="entry name" value="His_kinase_dom"/>
</dbReference>
<evidence type="ECO:0000256" key="8">
    <source>
        <dbReference type="ARBA" id="ARBA00022989"/>
    </source>
</evidence>
<evidence type="ECO:0000256" key="1">
    <source>
        <dbReference type="ARBA" id="ARBA00000085"/>
    </source>
</evidence>
<proteinExistence type="predicted"/>
<evidence type="ECO:0000313" key="14">
    <source>
        <dbReference type="EMBL" id="GGJ67540.1"/>
    </source>
</evidence>
<protein>
    <recommendedName>
        <fullName evidence="3">histidine kinase</fullName>
        <ecNumber evidence="3">2.7.13.3</ecNumber>
    </recommendedName>
</protein>
<evidence type="ECO:0000256" key="5">
    <source>
        <dbReference type="ARBA" id="ARBA00022679"/>
    </source>
</evidence>
<evidence type="ECO:0000256" key="3">
    <source>
        <dbReference type="ARBA" id="ARBA00012438"/>
    </source>
</evidence>
<name>A0A917UMA1_9DEIO</name>
<dbReference type="EC" id="2.7.13.3" evidence="3"/>
<dbReference type="SMART" id="SM00387">
    <property type="entry name" value="HATPase_c"/>
    <property type="match status" value="1"/>
</dbReference>
<organism evidence="14 15">
    <name type="scientific">Deinococcus aquiradiocola</name>
    <dbReference type="NCBI Taxonomy" id="393059"/>
    <lineage>
        <taxon>Bacteria</taxon>
        <taxon>Thermotogati</taxon>
        <taxon>Deinococcota</taxon>
        <taxon>Deinococci</taxon>
        <taxon>Deinococcales</taxon>
        <taxon>Deinococcaceae</taxon>
        <taxon>Deinococcus</taxon>
    </lineage>
</organism>
<feature type="transmembrane region" description="Helical" evidence="11">
    <location>
        <begin position="64"/>
        <end position="87"/>
    </location>
</feature>
<dbReference type="CDD" id="cd00075">
    <property type="entry name" value="HATPase"/>
    <property type="match status" value="1"/>
</dbReference>
<dbReference type="RefSeq" id="WP_188961153.1">
    <property type="nucleotide sequence ID" value="NZ_BMOE01000002.1"/>
</dbReference>
<dbReference type="PANTHER" id="PTHR45436:SF5">
    <property type="entry name" value="SENSOR HISTIDINE KINASE TRCS"/>
    <property type="match status" value="1"/>
</dbReference>
<keyword evidence="4" id="KW-0597">Phosphoprotein</keyword>
<evidence type="ECO:0000256" key="10">
    <source>
        <dbReference type="ARBA" id="ARBA00023136"/>
    </source>
</evidence>
<dbReference type="InterPro" id="IPR050428">
    <property type="entry name" value="TCS_sensor_his_kinase"/>
</dbReference>
<dbReference type="CDD" id="cd00082">
    <property type="entry name" value="HisKA"/>
    <property type="match status" value="1"/>
</dbReference>
<dbReference type="PANTHER" id="PTHR45436">
    <property type="entry name" value="SENSOR HISTIDINE KINASE YKOH"/>
    <property type="match status" value="1"/>
</dbReference>
<dbReference type="FunFam" id="3.30.565.10:FF:000006">
    <property type="entry name" value="Sensor histidine kinase WalK"/>
    <property type="match status" value="1"/>
</dbReference>
<comment type="catalytic activity">
    <reaction evidence="1">
        <text>ATP + protein L-histidine = ADP + protein N-phospho-L-histidine.</text>
        <dbReference type="EC" id="2.7.13.3"/>
    </reaction>
</comment>
<dbReference type="SUPFAM" id="SSF158472">
    <property type="entry name" value="HAMP domain-like"/>
    <property type="match status" value="1"/>
</dbReference>
<dbReference type="PROSITE" id="PS50109">
    <property type="entry name" value="HIS_KIN"/>
    <property type="match status" value="1"/>
</dbReference>
<dbReference type="Proteomes" id="UP000635726">
    <property type="component" value="Unassembled WGS sequence"/>
</dbReference>
<evidence type="ECO:0000256" key="7">
    <source>
        <dbReference type="ARBA" id="ARBA00022777"/>
    </source>
</evidence>
<dbReference type="InterPro" id="IPR003660">
    <property type="entry name" value="HAMP_dom"/>
</dbReference>
<sequence>MKLLVRLFLSHALVVVLTVAALLVLAEVLAPTLIQHHVQEMERLIGPVGRSLRDDLSRGMRTTLTSALLIASGIAMCVAFLAAYVAARRVVRAVQSLSEGSLAIAEGDYRRRLPEDGQDELTALARNFNRMARSLADVEASRVELITNVAHELRTPLTALQGYAEALQDGVMPPAHASAAVLRETRAMERLTDDLALVSRVEAGTVDLRSCTVPVPDLLLGALDRFGPLASERHLALHVRPAPHGLAVHADPERVAQVLANLIGNALKYTPPGGTVTVTAAPVPGGVAFRVQDTGPGVMPEDQRRVFERFYRTDRSRSRPAGGGGSGVGLTIARGLARAMRGDVTVTSFPPDGSTFTLTLPADADATPPAIT</sequence>
<keyword evidence="8 11" id="KW-1133">Transmembrane helix</keyword>
<evidence type="ECO:0000256" key="2">
    <source>
        <dbReference type="ARBA" id="ARBA00004370"/>
    </source>
</evidence>
<dbReference type="InterPro" id="IPR036097">
    <property type="entry name" value="HisK_dim/P_sf"/>
</dbReference>
<accession>A0A917UMA1</accession>
<dbReference type="Pfam" id="PF00512">
    <property type="entry name" value="HisKA"/>
    <property type="match status" value="1"/>
</dbReference>
<gene>
    <name evidence="14" type="ORF">GCM10008939_09850</name>
</gene>
<dbReference type="AlphaFoldDB" id="A0A917UMA1"/>
<dbReference type="Gene3D" id="6.10.340.10">
    <property type="match status" value="1"/>
</dbReference>
<keyword evidence="6 11" id="KW-0812">Transmembrane</keyword>
<evidence type="ECO:0000313" key="15">
    <source>
        <dbReference type="Proteomes" id="UP000635726"/>
    </source>
</evidence>
<dbReference type="GO" id="GO:0005886">
    <property type="term" value="C:plasma membrane"/>
    <property type="evidence" value="ECO:0007669"/>
    <property type="project" value="TreeGrafter"/>
</dbReference>
<keyword evidence="7 14" id="KW-0418">Kinase</keyword>
<dbReference type="PROSITE" id="PS50885">
    <property type="entry name" value="HAMP"/>
    <property type="match status" value="1"/>
</dbReference>
<keyword evidence="10 11" id="KW-0472">Membrane</keyword>
<dbReference type="Gene3D" id="3.30.565.10">
    <property type="entry name" value="Histidine kinase-like ATPase, C-terminal domain"/>
    <property type="match status" value="1"/>
</dbReference>
<feature type="domain" description="Histidine kinase" evidence="12">
    <location>
        <begin position="148"/>
        <end position="364"/>
    </location>
</feature>
<keyword evidence="5" id="KW-0808">Transferase</keyword>
<dbReference type="Pfam" id="PF00672">
    <property type="entry name" value="HAMP"/>
    <property type="match status" value="1"/>
</dbReference>
<comment type="subcellular location">
    <subcellularLocation>
        <location evidence="2">Membrane</location>
    </subcellularLocation>
</comment>
<dbReference type="SMART" id="SM00388">
    <property type="entry name" value="HisKA"/>
    <property type="match status" value="1"/>
</dbReference>
<dbReference type="InterPro" id="IPR004358">
    <property type="entry name" value="Sig_transdc_His_kin-like_C"/>
</dbReference>
<evidence type="ECO:0000259" key="13">
    <source>
        <dbReference type="PROSITE" id="PS50885"/>
    </source>
</evidence>
<dbReference type="InterPro" id="IPR036890">
    <property type="entry name" value="HATPase_C_sf"/>
</dbReference>
<reference evidence="14" key="1">
    <citation type="journal article" date="2014" name="Int. J. Syst. Evol. Microbiol.">
        <title>Complete genome sequence of Corynebacterium casei LMG S-19264T (=DSM 44701T), isolated from a smear-ripened cheese.</title>
        <authorList>
            <consortium name="US DOE Joint Genome Institute (JGI-PGF)"/>
            <person name="Walter F."/>
            <person name="Albersmeier A."/>
            <person name="Kalinowski J."/>
            <person name="Ruckert C."/>
        </authorList>
    </citation>
    <scope>NUCLEOTIDE SEQUENCE</scope>
    <source>
        <strain evidence="14">JCM 14371</strain>
    </source>
</reference>
<dbReference type="InterPro" id="IPR003661">
    <property type="entry name" value="HisK_dim/P_dom"/>
</dbReference>
<feature type="domain" description="HAMP" evidence="13">
    <location>
        <begin position="88"/>
        <end position="140"/>
    </location>
</feature>
<evidence type="ECO:0000256" key="6">
    <source>
        <dbReference type="ARBA" id="ARBA00022692"/>
    </source>
</evidence>
<dbReference type="EMBL" id="BMOE01000002">
    <property type="protein sequence ID" value="GGJ67540.1"/>
    <property type="molecule type" value="Genomic_DNA"/>
</dbReference>
<keyword evidence="9" id="KW-0902">Two-component regulatory system</keyword>